<dbReference type="SUPFAM" id="SSF53448">
    <property type="entry name" value="Nucleotide-diphospho-sugar transferases"/>
    <property type="match status" value="1"/>
</dbReference>
<dbReference type="Gene3D" id="2.160.10.10">
    <property type="entry name" value="Hexapeptide repeat proteins"/>
    <property type="match status" value="1"/>
</dbReference>
<dbReference type="NCBIfam" id="TIGR02092">
    <property type="entry name" value="glgD"/>
    <property type="match status" value="1"/>
</dbReference>
<protein>
    <submittedName>
        <fullName evidence="5">Glucose-1-phosphate adenylyltransferase</fullName>
    </submittedName>
</protein>
<name>A0A2P2BNE5_9FIRM</name>
<organism evidence="5 6">
    <name type="scientific">Romboutsia hominis</name>
    <dbReference type="NCBI Taxonomy" id="1507512"/>
    <lineage>
        <taxon>Bacteria</taxon>
        <taxon>Bacillati</taxon>
        <taxon>Bacillota</taxon>
        <taxon>Clostridia</taxon>
        <taxon>Peptostreptococcales</taxon>
        <taxon>Peptostreptococcaceae</taxon>
        <taxon>Romboutsia</taxon>
    </lineage>
</organism>
<dbReference type="Pfam" id="PF24894">
    <property type="entry name" value="Hexapep_GlmU"/>
    <property type="match status" value="1"/>
</dbReference>
<dbReference type="CDD" id="cd04651">
    <property type="entry name" value="LbH_G1P_AT_C"/>
    <property type="match status" value="1"/>
</dbReference>
<comment type="similarity">
    <text evidence="1">Belongs to the bacterial/plant glucose-1-phosphate adenylyltransferase family.</text>
</comment>
<evidence type="ECO:0000259" key="3">
    <source>
        <dbReference type="Pfam" id="PF00483"/>
    </source>
</evidence>
<dbReference type="InterPro" id="IPR029044">
    <property type="entry name" value="Nucleotide-diphossugar_trans"/>
</dbReference>
<dbReference type="PANTHER" id="PTHR43523">
    <property type="entry name" value="GLUCOSE-1-PHOSPHATE ADENYLYLTRANSFERASE-RELATED"/>
    <property type="match status" value="1"/>
</dbReference>
<evidence type="ECO:0000259" key="4">
    <source>
        <dbReference type="Pfam" id="PF24894"/>
    </source>
</evidence>
<dbReference type="SUPFAM" id="SSF51161">
    <property type="entry name" value="Trimeric LpxA-like enzymes"/>
    <property type="match status" value="1"/>
</dbReference>
<dbReference type="GO" id="GO:0005978">
    <property type="term" value="P:glycogen biosynthetic process"/>
    <property type="evidence" value="ECO:0007669"/>
    <property type="project" value="UniProtKB-KW"/>
</dbReference>
<dbReference type="EMBL" id="LN650648">
    <property type="protein sequence ID" value="CEI71915.1"/>
    <property type="molecule type" value="Genomic_DNA"/>
</dbReference>
<keyword evidence="5" id="KW-0808">Transferase</keyword>
<dbReference type="InterPro" id="IPR005835">
    <property type="entry name" value="NTP_transferase_dom"/>
</dbReference>
<dbReference type="Proteomes" id="UP000245695">
    <property type="component" value="Chromosome 1"/>
</dbReference>
<dbReference type="RefSeq" id="WP_092923070.1">
    <property type="nucleotide sequence ID" value="NZ_FJTZ01000011.1"/>
</dbReference>
<dbReference type="CDD" id="cd02508">
    <property type="entry name" value="ADP_Glucose_PP"/>
    <property type="match status" value="1"/>
</dbReference>
<feature type="domain" description="Nucleotidyl transferase" evidence="3">
    <location>
        <begin position="32"/>
        <end position="161"/>
    </location>
</feature>
<accession>A0A2P2BNE5</accession>
<dbReference type="Pfam" id="PF00483">
    <property type="entry name" value="NTP_transferase"/>
    <property type="match status" value="1"/>
</dbReference>
<dbReference type="GO" id="GO:0008878">
    <property type="term" value="F:glucose-1-phosphate adenylyltransferase activity"/>
    <property type="evidence" value="ECO:0007669"/>
    <property type="project" value="InterPro"/>
</dbReference>
<proteinExistence type="inferred from homology"/>
<dbReference type="InterPro" id="IPR011004">
    <property type="entry name" value="Trimer_LpxA-like_sf"/>
</dbReference>
<dbReference type="AlphaFoldDB" id="A0A2P2BNE5"/>
<dbReference type="InterPro" id="IPR011831">
    <property type="entry name" value="ADP-Glc_PPase"/>
</dbReference>
<evidence type="ECO:0000256" key="2">
    <source>
        <dbReference type="ARBA" id="ARBA00023056"/>
    </source>
</evidence>
<evidence type="ECO:0000256" key="1">
    <source>
        <dbReference type="ARBA" id="ARBA00010443"/>
    </source>
</evidence>
<keyword evidence="2" id="KW-0320">Glycogen biosynthesis</keyword>
<dbReference type="InterPro" id="IPR056818">
    <property type="entry name" value="GlmU/GlgC-like_hexapep"/>
</dbReference>
<evidence type="ECO:0000313" key="5">
    <source>
        <dbReference type="EMBL" id="CEI71915.1"/>
    </source>
</evidence>
<feature type="domain" description="Glucose-1-phosphate adenylyltransferase/Bifunctional protein GlmU-like C-terminal hexapeptide" evidence="4">
    <location>
        <begin position="292"/>
        <end position="359"/>
    </location>
</feature>
<dbReference type="Gene3D" id="3.90.550.10">
    <property type="entry name" value="Spore Coat Polysaccharide Biosynthesis Protein SpsA, Chain A"/>
    <property type="match status" value="1"/>
</dbReference>
<dbReference type="PANTHER" id="PTHR43523:SF6">
    <property type="entry name" value="GLYCOGEN BIOSYNTHESIS PROTEIN GLGD"/>
    <property type="match status" value="1"/>
</dbReference>
<keyword evidence="6" id="KW-1185">Reference proteome</keyword>
<gene>
    <name evidence="5" type="ORF">FRIFI_0367</name>
</gene>
<keyword evidence="5" id="KW-0548">Nucleotidyltransferase</keyword>
<dbReference type="InterPro" id="IPR011832">
    <property type="entry name" value="GlgDAde_trans"/>
</dbReference>
<evidence type="ECO:0000313" key="6">
    <source>
        <dbReference type="Proteomes" id="UP000245695"/>
    </source>
</evidence>
<sequence length="376" mass="43136">MRNKCMGIINLNKKGDPNISKLNYARPIASTPIGGRYRIIDFTLSNMVNSGITNIGIFAKEKYRSLTDHIDSGKDWDLSRKKGGLSIFSPEHTEHQNVYPYRDGDIYNLLCNIEYIKRSEEDYVLVSPGYMICNIDYLEVLKYHKESNNYITLIYKEIDNAREDFKGNITLTLNDNNDVLNMGTNIGAFNKANIYMEMYIMKRLDFIHIIENLTNTGDFMYLEDYIFDVVKHKKVGGFKYAGYLKCVKSVKSYFETSKDLLDINIAKELLYSDRKILTKEKNEAPTIYTDSANVENSFIASGCLIEGNVKNSIIFRKVHIEKGVNIENSIIMQNCVIGENSKLENVIFDKNIVLSKGRELKGDENYPIVIEKNISI</sequence>
<dbReference type="KEGG" id="rhom:FRIFI_0367"/>
<reference evidence="5 6" key="1">
    <citation type="submission" date="2014-09" db="EMBL/GenBank/DDBJ databases">
        <authorList>
            <person name="Hornung B.V."/>
        </authorList>
    </citation>
    <scope>NUCLEOTIDE SEQUENCE [LARGE SCALE GENOMIC DNA]</scope>
    <source>
        <strain evidence="5 6">FRIFI</strain>
    </source>
</reference>